<protein>
    <recommendedName>
        <fullName evidence="2">DUF6545 domain-containing protein</fullName>
    </recommendedName>
</protein>
<feature type="transmembrane region" description="Helical" evidence="1">
    <location>
        <begin position="174"/>
        <end position="197"/>
    </location>
</feature>
<keyword evidence="1" id="KW-0812">Transmembrane</keyword>
<feature type="transmembrane region" description="Helical" evidence="1">
    <location>
        <begin position="65"/>
        <end position="85"/>
    </location>
</feature>
<feature type="transmembrane region" description="Helical" evidence="1">
    <location>
        <begin position="33"/>
        <end position="53"/>
    </location>
</feature>
<accession>A0ABR6BSA1</accession>
<gene>
    <name evidence="3" type="ORF">BC739_007033</name>
</gene>
<proteinExistence type="predicted"/>
<name>A0ABR6BSA1_9PSEU</name>
<evidence type="ECO:0000256" key="1">
    <source>
        <dbReference type="SAM" id="Phobius"/>
    </source>
</evidence>
<feature type="transmembrane region" description="Helical" evidence="1">
    <location>
        <begin position="128"/>
        <end position="153"/>
    </location>
</feature>
<dbReference type="InterPro" id="IPR046675">
    <property type="entry name" value="DUF6545"/>
</dbReference>
<evidence type="ECO:0000313" key="3">
    <source>
        <dbReference type="EMBL" id="MBA8929800.1"/>
    </source>
</evidence>
<dbReference type="RefSeq" id="WP_182839594.1">
    <property type="nucleotide sequence ID" value="NZ_BAAABQ010000031.1"/>
</dbReference>
<dbReference type="InterPro" id="IPR050039">
    <property type="entry name" value="MAB_1171c-like"/>
</dbReference>
<keyword evidence="1" id="KW-1133">Transmembrane helix</keyword>
<feature type="transmembrane region" description="Helical" evidence="1">
    <location>
        <begin position="217"/>
        <end position="240"/>
    </location>
</feature>
<dbReference type="NCBIfam" id="NF042915">
    <property type="entry name" value="MAB_1171c_fam"/>
    <property type="match status" value="1"/>
</dbReference>
<dbReference type="Pfam" id="PF20182">
    <property type="entry name" value="DUF6545"/>
    <property type="match status" value="1"/>
</dbReference>
<feature type="transmembrane region" description="Helical" evidence="1">
    <location>
        <begin position="97"/>
        <end position="116"/>
    </location>
</feature>
<keyword evidence="4" id="KW-1185">Reference proteome</keyword>
<feature type="transmembrane region" description="Helical" evidence="1">
    <location>
        <begin position="6"/>
        <end position="26"/>
    </location>
</feature>
<dbReference type="EMBL" id="JACJID010000006">
    <property type="protein sequence ID" value="MBA8929800.1"/>
    <property type="molecule type" value="Genomic_DNA"/>
</dbReference>
<dbReference type="Proteomes" id="UP000517916">
    <property type="component" value="Unassembled WGS sequence"/>
</dbReference>
<keyword evidence="1" id="KW-0472">Membrane</keyword>
<evidence type="ECO:0000313" key="4">
    <source>
        <dbReference type="Proteomes" id="UP000517916"/>
    </source>
</evidence>
<comment type="caution">
    <text evidence="3">The sequence shown here is derived from an EMBL/GenBank/DDBJ whole genome shotgun (WGS) entry which is preliminary data.</text>
</comment>
<feature type="domain" description="DUF6545" evidence="2">
    <location>
        <begin position="240"/>
        <end position="378"/>
    </location>
</feature>
<evidence type="ECO:0000259" key="2">
    <source>
        <dbReference type="Pfam" id="PF20182"/>
    </source>
</evidence>
<reference evidence="3 4" key="1">
    <citation type="submission" date="2020-08" db="EMBL/GenBank/DDBJ databases">
        <title>Genomic Encyclopedia of Archaeal and Bacterial Type Strains, Phase II (KMG-II): from individual species to whole genera.</title>
        <authorList>
            <person name="Goeker M."/>
        </authorList>
    </citation>
    <scope>NUCLEOTIDE SEQUENCE [LARGE SCALE GENOMIC DNA]</scope>
    <source>
        <strain evidence="3 4">DSM 43850</strain>
    </source>
</reference>
<organism evidence="3 4">
    <name type="scientific">Kutzneria viridogrisea</name>
    <dbReference type="NCBI Taxonomy" id="47990"/>
    <lineage>
        <taxon>Bacteria</taxon>
        <taxon>Bacillati</taxon>
        <taxon>Actinomycetota</taxon>
        <taxon>Actinomycetes</taxon>
        <taxon>Pseudonocardiales</taxon>
        <taxon>Pseudonocardiaceae</taxon>
        <taxon>Kutzneria</taxon>
    </lineage>
</organism>
<sequence length="387" mass="41937">MTSAALAALVTALLVAAVELMWLRAIRRNGNRALRVIWLGCLLLGVAVAIQPVHPEINSLAGFNLTWPVQHVLVVGAALALRSFFTYSVHGSRRVRLHLASALVVSAALVGLFALAGDQIDTRFGPGAPWSAVAAAALYDGYLGVTVVSIGLLSWRWAARETSRRWLRRGLRTIAVGCLGATAFVLHDLVYMAVSLAGDRPFWPDRLVNEVVAPVSVAVSVFGAALPTLGPRASAAVRAWRRRRAHRRLYPLWAALHTAAPQIAMDPPRTAWHDRVRMQDADWLLYRRIIEIWDGRSQIGPYVDNEVRRRAAELGAEAGLTGEDLSALVEAAGIASGLARAEHTVTAEQEDPVPALTGTADLAAEVAWWTKVAVAFDRSPLVPRSQH</sequence>